<dbReference type="OrthoDB" id="370976at2"/>
<dbReference type="InterPro" id="IPR002178">
    <property type="entry name" value="PTS_EIIA_type-2_dom"/>
</dbReference>
<dbReference type="PANTHER" id="PTHR47738">
    <property type="entry name" value="PTS SYSTEM FRUCTOSE-LIKE EIIA COMPONENT-RELATED"/>
    <property type="match status" value="1"/>
</dbReference>
<keyword evidence="3" id="KW-1185">Reference proteome</keyword>
<dbReference type="PROSITE" id="PS51094">
    <property type="entry name" value="PTS_EIIA_TYPE_2"/>
    <property type="match status" value="1"/>
</dbReference>
<organism evidence="2 3">
    <name type="scientific">Bacillus mesophilum</name>
    <dbReference type="NCBI Taxonomy" id="1071718"/>
    <lineage>
        <taxon>Bacteria</taxon>
        <taxon>Bacillati</taxon>
        <taxon>Bacillota</taxon>
        <taxon>Bacilli</taxon>
        <taxon>Bacillales</taxon>
        <taxon>Bacillaceae</taxon>
        <taxon>Bacillus</taxon>
    </lineage>
</organism>
<keyword evidence="2" id="KW-0762">Sugar transport</keyword>
<dbReference type="AlphaFoldDB" id="A0A7V7RP42"/>
<dbReference type="Proteomes" id="UP000441354">
    <property type="component" value="Unassembled WGS sequence"/>
</dbReference>
<dbReference type="InterPro" id="IPR051541">
    <property type="entry name" value="PTS_SugarTrans_NitroReg"/>
</dbReference>
<evidence type="ECO:0000313" key="3">
    <source>
        <dbReference type="Proteomes" id="UP000441354"/>
    </source>
</evidence>
<name>A0A7V7RP42_9BACI</name>
<sequence>MRGLLSTEVETVGGKTMFFDKNITFIDLEAIDRRDAIKKMALSLYEAKLVSETFERGILDREDRFPTGLAVGTLGIAIPHTDADKVITPQIAFASLKKPVKFCLMGTSDVEVDVSLIFMLALKKSEDQLSMLQRLMEIFEDQKLLREFAECGSQERLEQLLNQVGLK</sequence>
<comment type="caution">
    <text evidence="2">The sequence shown here is derived from an EMBL/GenBank/DDBJ whole genome shotgun (WGS) entry which is preliminary data.</text>
</comment>
<feature type="domain" description="PTS EIIA type-2" evidence="1">
    <location>
        <begin position="17"/>
        <end position="164"/>
    </location>
</feature>
<keyword evidence="2" id="KW-0813">Transport</keyword>
<evidence type="ECO:0000259" key="1">
    <source>
        <dbReference type="PROSITE" id="PS51094"/>
    </source>
</evidence>
<dbReference type="PANTHER" id="PTHR47738:SF3">
    <property type="entry name" value="PHOSPHOTRANSFERASE SYSTEM MANNITOL_FRUCTOSE-SPECIFIC IIA DOMAIN CONTAINING PROTEIN"/>
    <property type="match status" value="1"/>
</dbReference>
<protein>
    <submittedName>
        <fullName evidence="2">PTS sugar transporter subunit IIA</fullName>
    </submittedName>
</protein>
<dbReference type="EMBL" id="WBOT01000002">
    <property type="protein sequence ID" value="KAB2334303.1"/>
    <property type="molecule type" value="Genomic_DNA"/>
</dbReference>
<reference evidence="2 3" key="1">
    <citation type="journal article" date="2014" name="Arch. Microbiol.">
        <title>Bacillus mesophilum sp. nov., strain IITR-54T, a novel 4-chlorobiphenyl dechlorinating bacterium.</title>
        <authorList>
            <person name="Manickam N."/>
            <person name="Singh N.K."/>
            <person name="Bajaj A."/>
            <person name="Kumar R.M."/>
            <person name="Kaur G."/>
            <person name="Kaur N."/>
            <person name="Bala M."/>
            <person name="Kumar A."/>
            <person name="Mayilraj S."/>
        </authorList>
    </citation>
    <scope>NUCLEOTIDE SEQUENCE [LARGE SCALE GENOMIC DNA]</scope>
    <source>
        <strain evidence="2 3">IITR-54</strain>
    </source>
</reference>
<gene>
    <name evidence="2" type="ORF">F7732_09545</name>
</gene>
<proteinExistence type="predicted"/>
<dbReference type="RefSeq" id="WP_151573617.1">
    <property type="nucleotide sequence ID" value="NZ_WBOT01000002.1"/>
</dbReference>
<dbReference type="Gene3D" id="3.40.930.10">
    <property type="entry name" value="Mannitol-specific EII, Chain A"/>
    <property type="match status" value="1"/>
</dbReference>
<dbReference type="SUPFAM" id="SSF55804">
    <property type="entry name" value="Phoshotransferase/anion transport protein"/>
    <property type="match status" value="1"/>
</dbReference>
<dbReference type="CDD" id="cd00211">
    <property type="entry name" value="PTS_IIA_fru"/>
    <property type="match status" value="1"/>
</dbReference>
<dbReference type="InterPro" id="IPR016152">
    <property type="entry name" value="PTrfase/Anion_transptr"/>
</dbReference>
<accession>A0A7V7RP42</accession>
<evidence type="ECO:0000313" key="2">
    <source>
        <dbReference type="EMBL" id="KAB2334303.1"/>
    </source>
</evidence>
<dbReference type="Pfam" id="PF00359">
    <property type="entry name" value="PTS_EIIA_2"/>
    <property type="match status" value="1"/>
</dbReference>